<proteinExistence type="inferred from homology"/>
<dbReference type="SFLD" id="SFLDS00019">
    <property type="entry name" value="Glutathione_Transferase_(cytos"/>
    <property type="match status" value="1"/>
</dbReference>
<dbReference type="InterPro" id="IPR004045">
    <property type="entry name" value="Glutathione_S-Trfase_N"/>
</dbReference>
<evidence type="ECO:0000256" key="4">
    <source>
        <dbReference type="ARBA" id="ARBA00047960"/>
    </source>
</evidence>
<sequence length="261" mass="29794">MKERHVLFSVLSPRPICLSESQMAETDEHSPTLVLHYLENSRSHRILWLLEELGVPYTLKVYKRTAVGLAPPELHKVHPLGKAPVLTDGPLMLAETAFIVEYLISKYGKEKFRISDESSQAWRDNVFYTHYAEGSVQPPIIRRYVNNKFVNHVPIFLRPVARVLFNKFDVATIAPDLEKHGKLIESHLEVVESKGGWFAGTGEDKPTSADFMMSFTLETFLKVAPEFVGPKTKEYVKRLEARPAYQRATEKAGGYLFLYKD</sequence>
<dbReference type="PANTHER" id="PTHR44051">
    <property type="entry name" value="GLUTATHIONE S-TRANSFERASE-RELATED"/>
    <property type="match status" value="1"/>
</dbReference>
<reference evidence="6 7" key="1">
    <citation type="journal article" date="2020" name="ISME J.">
        <title>Uncovering the hidden diversity of litter-decomposition mechanisms in mushroom-forming fungi.</title>
        <authorList>
            <person name="Floudas D."/>
            <person name="Bentzer J."/>
            <person name="Ahren D."/>
            <person name="Johansson T."/>
            <person name="Persson P."/>
            <person name="Tunlid A."/>
        </authorList>
    </citation>
    <scope>NUCLEOTIDE SEQUENCE [LARGE SCALE GENOMIC DNA]</scope>
    <source>
        <strain evidence="6 7">CBS 175.51</strain>
    </source>
</reference>
<dbReference type="CDD" id="cd03046">
    <property type="entry name" value="GST_N_GTT1_like"/>
    <property type="match status" value="1"/>
</dbReference>
<comment type="similarity">
    <text evidence="1">Belongs to the GST superfamily.</text>
</comment>
<evidence type="ECO:0000313" key="6">
    <source>
        <dbReference type="EMBL" id="KAF5314153.1"/>
    </source>
</evidence>
<keyword evidence="7" id="KW-1185">Reference proteome</keyword>
<dbReference type="Gene3D" id="1.20.1050.10">
    <property type="match status" value="1"/>
</dbReference>
<name>A0A8H5B181_9AGAR</name>
<organism evidence="6 7">
    <name type="scientific">Ephemerocybe angulata</name>
    <dbReference type="NCBI Taxonomy" id="980116"/>
    <lineage>
        <taxon>Eukaryota</taxon>
        <taxon>Fungi</taxon>
        <taxon>Dikarya</taxon>
        <taxon>Basidiomycota</taxon>
        <taxon>Agaricomycotina</taxon>
        <taxon>Agaricomycetes</taxon>
        <taxon>Agaricomycetidae</taxon>
        <taxon>Agaricales</taxon>
        <taxon>Agaricineae</taxon>
        <taxon>Psathyrellaceae</taxon>
        <taxon>Ephemerocybe</taxon>
    </lineage>
</organism>
<dbReference type="Gene3D" id="3.40.30.10">
    <property type="entry name" value="Glutaredoxin"/>
    <property type="match status" value="1"/>
</dbReference>
<dbReference type="GO" id="GO:0004602">
    <property type="term" value="F:glutathione peroxidase activity"/>
    <property type="evidence" value="ECO:0007669"/>
    <property type="project" value="UniProtKB-ARBA"/>
</dbReference>
<dbReference type="FunFam" id="3.40.30.10:FF:000156">
    <property type="entry name" value="Glutathione S-transferase 1"/>
    <property type="match status" value="1"/>
</dbReference>
<dbReference type="SFLD" id="SFLDG00358">
    <property type="entry name" value="Main_(cytGST)"/>
    <property type="match status" value="1"/>
</dbReference>
<protein>
    <recommendedName>
        <fullName evidence="2">glutathione transferase</fullName>
        <ecNumber evidence="2">2.5.1.18</ecNumber>
    </recommendedName>
</protein>
<keyword evidence="3" id="KW-0808">Transferase</keyword>
<evidence type="ECO:0000313" key="7">
    <source>
        <dbReference type="Proteomes" id="UP000541558"/>
    </source>
</evidence>
<evidence type="ECO:0000256" key="3">
    <source>
        <dbReference type="ARBA" id="ARBA00022679"/>
    </source>
</evidence>
<dbReference type="AlphaFoldDB" id="A0A8H5B181"/>
<dbReference type="SUPFAM" id="SSF47616">
    <property type="entry name" value="GST C-terminal domain-like"/>
    <property type="match status" value="1"/>
</dbReference>
<dbReference type="InterPro" id="IPR040079">
    <property type="entry name" value="Glutathione_S-Trfase"/>
</dbReference>
<dbReference type="SUPFAM" id="SSF52833">
    <property type="entry name" value="Thioredoxin-like"/>
    <property type="match status" value="1"/>
</dbReference>
<dbReference type="InterPro" id="IPR036249">
    <property type="entry name" value="Thioredoxin-like_sf"/>
</dbReference>
<accession>A0A8H5B181</accession>
<comment type="catalytic activity">
    <reaction evidence="4">
        <text>RX + glutathione = an S-substituted glutathione + a halide anion + H(+)</text>
        <dbReference type="Rhea" id="RHEA:16437"/>
        <dbReference type="ChEBI" id="CHEBI:15378"/>
        <dbReference type="ChEBI" id="CHEBI:16042"/>
        <dbReference type="ChEBI" id="CHEBI:17792"/>
        <dbReference type="ChEBI" id="CHEBI:57925"/>
        <dbReference type="ChEBI" id="CHEBI:90779"/>
        <dbReference type="EC" id="2.5.1.18"/>
    </reaction>
</comment>
<dbReference type="EMBL" id="JAACJK010000222">
    <property type="protein sequence ID" value="KAF5314153.1"/>
    <property type="molecule type" value="Genomic_DNA"/>
</dbReference>
<dbReference type="Proteomes" id="UP000541558">
    <property type="component" value="Unassembled WGS sequence"/>
</dbReference>
<dbReference type="EC" id="2.5.1.18" evidence="2"/>
<evidence type="ECO:0000256" key="2">
    <source>
        <dbReference type="ARBA" id="ARBA00012452"/>
    </source>
</evidence>
<dbReference type="GO" id="GO:0005737">
    <property type="term" value="C:cytoplasm"/>
    <property type="evidence" value="ECO:0007669"/>
    <property type="project" value="UniProtKB-ARBA"/>
</dbReference>
<dbReference type="PROSITE" id="PS50404">
    <property type="entry name" value="GST_NTER"/>
    <property type="match status" value="1"/>
</dbReference>
<evidence type="ECO:0000256" key="1">
    <source>
        <dbReference type="ARBA" id="ARBA00007409"/>
    </source>
</evidence>
<comment type="caution">
    <text evidence="6">The sequence shown here is derived from an EMBL/GenBank/DDBJ whole genome shotgun (WGS) entry which is preliminary data.</text>
</comment>
<dbReference type="OrthoDB" id="2098326at2759"/>
<dbReference type="InterPro" id="IPR036282">
    <property type="entry name" value="Glutathione-S-Trfase_C_sf"/>
</dbReference>
<evidence type="ECO:0000259" key="5">
    <source>
        <dbReference type="PROSITE" id="PS50404"/>
    </source>
</evidence>
<feature type="domain" description="GST N-terminal" evidence="5">
    <location>
        <begin position="30"/>
        <end position="111"/>
    </location>
</feature>
<dbReference type="Pfam" id="PF02798">
    <property type="entry name" value="GST_N"/>
    <property type="match status" value="1"/>
</dbReference>
<dbReference type="PANTHER" id="PTHR44051:SF9">
    <property type="entry name" value="GLUTATHIONE S-TRANSFERASE 1"/>
    <property type="match status" value="1"/>
</dbReference>
<gene>
    <name evidence="6" type="ORF">D9611_006784</name>
</gene>
<dbReference type="GO" id="GO:0004364">
    <property type="term" value="F:glutathione transferase activity"/>
    <property type="evidence" value="ECO:0007669"/>
    <property type="project" value="UniProtKB-EC"/>
</dbReference>